<dbReference type="InterPro" id="IPR006976">
    <property type="entry name" value="VanZ-like"/>
</dbReference>
<accession>A0A1I7MF28</accession>
<keyword evidence="4" id="KW-1185">Reference proteome</keyword>
<dbReference type="EMBL" id="FPCG01000001">
    <property type="protein sequence ID" value="SFV20430.1"/>
    <property type="molecule type" value="Genomic_DNA"/>
</dbReference>
<keyword evidence="1" id="KW-1133">Transmembrane helix</keyword>
<gene>
    <name evidence="3" type="ORF">SAMN04487966_101369</name>
</gene>
<feature type="domain" description="VanZ-like" evidence="2">
    <location>
        <begin position="63"/>
        <end position="172"/>
    </location>
</feature>
<dbReference type="Proteomes" id="UP000198881">
    <property type="component" value="Unassembled WGS sequence"/>
</dbReference>
<dbReference type="OrthoDB" id="3627087at2"/>
<reference evidence="3 4" key="1">
    <citation type="submission" date="2016-10" db="EMBL/GenBank/DDBJ databases">
        <authorList>
            <person name="de Groot N.N."/>
        </authorList>
    </citation>
    <scope>NUCLEOTIDE SEQUENCE [LARGE SCALE GENOMIC DNA]</scope>
    <source>
        <strain evidence="3 4">CGMCC 1.7054</strain>
    </source>
</reference>
<organism evidence="3 4">
    <name type="scientific">Micrococcus terreus</name>
    <dbReference type="NCBI Taxonomy" id="574650"/>
    <lineage>
        <taxon>Bacteria</taxon>
        <taxon>Bacillati</taxon>
        <taxon>Actinomycetota</taxon>
        <taxon>Actinomycetes</taxon>
        <taxon>Micrococcales</taxon>
        <taxon>Micrococcaceae</taxon>
        <taxon>Micrococcus</taxon>
    </lineage>
</organism>
<dbReference type="RefSeq" id="WP_091693415.1">
    <property type="nucleotide sequence ID" value="NZ_FPCG01000001.1"/>
</dbReference>
<dbReference type="AlphaFoldDB" id="A0A1I7MF28"/>
<evidence type="ECO:0000313" key="3">
    <source>
        <dbReference type="EMBL" id="SFV20430.1"/>
    </source>
</evidence>
<sequence length="197" mass="20844">MRSAFSTFQGVIPATLLAGVVLAILIWAIRQRIPAGRRWTPTRTVLLWVVLSWLSGVLALTVLLPAGGSGAPMLGPDSMRVDLVPFRDLVENGGGLGGVALLERSANLVMFTVGGLLAALALNWGVVRTGIVLLVGGVAIETIQYLATTRSVTADDVLWALFGGLLGAAIAWPIRRSSWYRTRVLTSDHHAAVAQPA</sequence>
<keyword evidence="1" id="KW-0472">Membrane</keyword>
<feature type="transmembrane region" description="Helical" evidence="1">
    <location>
        <begin position="157"/>
        <end position="174"/>
    </location>
</feature>
<feature type="transmembrane region" description="Helical" evidence="1">
    <location>
        <begin position="6"/>
        <end position="29"/>
    </location>
</feature>
<proteinExistence type="predicted"/>
<dbReference type="Pfam" id="PF04892">
    <property type="entry name" value="VanZ"/>
    <property type="match status" value="1"/>
</dbReference>
<feature type="transmembrane region" description="Helical" evidence="1">
    <location>
        <begin position="106"/>
        <end position="124"/>
    </location>
</feature>
<evidence type="ECO:0000256" key="1">
    <source>
        <dbReference type="SAM" id="Phobius"/>
    </source>
</evidence>
<feature type="transmembrane region" description="Helical" evidence="1">
    <location>
        <begin position="131"/>
        <end position="151"/>
    </location>
</feature>
<protein>
    <submittedName>
        <fullName evidence="3">VanZ like family protein</fullName>
    </submittedName>
</protein>
<feature type="transmembrane region" description="Helical" evidence="1">
    <location>
        <begin position="45"/>
        <end position="66"/>
    </location>
</feature>
<name>A0A1I7MF28_9MICC</name>
<keyword evidence="1" id="KW-0812">Transmembrane</keyword>
<evidence type="ECO:0000313" key="4">
    <source>
        <dbReference type="Proteomes" id="UP000198881"/>
    </source>
</evidence>
<dbReference type="STRING" id="574650.SAMN04487966_101369"/>
<evidence type="ECO:0000259" key="2">
    <source>
        <dbReference type="Pfam" id="PF04892"/>
    </source>
</evidence>